<proteinExistence type="predicted"/>
<protein>
    <submittedName>
        <fullName evidence="1">Uncharacterized protein</fullName>
    </submittedName>
</protein>
<dbReference type="eggNOG" id="ENOG5032W2J">
    <property type="taxonomic scope" value="Bacteria"/>
</dbReference>
<name>A0A0B0EIL2_9BACT</name>
<gene>
    <name evidence="1" type="ORF">SCABRO_03672</name>
</gene>
<evidence type="ECO:0000313" key="1">
    <source>
        <dbReference type="EMBL" id="KHE90565.1"/>
    </source>
</evidence>
<dbReference type="Proteomes" id="UP000030652">
    <property type="component" value="Unassembled WGS sequence"/>
</dbReference>
<dbReference type="EMBL" id="JRYO01000255">
    <property type="protein sequence ID" value="KHE90565.1"/>
    <property type="molecule type" value="Genomic_DNA"/>
</dbReference>
<accession>A0A0B0EIL2</accession>
<comment type="caution">
    <text evidence="1">The sequence shown here is derived from an EMBL/GenBank/DDBJ whole genome shotgun (WGS) entry which is preliminary data.</text>
</comment>
<reference evidence="1 2" key="1">
    <citation type="submission" date="2014-10" db="EMBL/GenBank/DDBJ databases">
        <title>Draft genome of anammox bacterium scalindua brodae, obtained using differential coverage binning of sequence data from two enrichment reactors.</title>
        <authorList>
            <person name="Speth D.R."/>
            <person name="Russ L."/>
            <person name="Kartal B."/>
            <person name="Op den Camp H.J."/>
            <person name="Dutilh B.E."/>
            <person name="Jetten M.S."/>
        </authorList>
    </citation>
    <scope>NUCLEOTIDE SEQUENCE [LARGE SCALE GENOMIC DNA]</scope>
    <source>
        <strain evidence="1">RU1</strain>
    </source>
</reference>
<dbReference type="AlphaFoldDB" id="A0A0B0EIL2"/>
<evidence type="ECO:0000313" key="2">
    <source>
        <dbReference type="Proteomes" id="UP000030652"/>
    </source>
</evidence>
<sequence>MSTAIPCDDFISISNSPSMGFGDEVGALKEFFKDIVSGFGNTETLGQSDKALQSLNKEFDECSVKGWDGYDALPITKSTYNEAKRLIESLPLTAFPIPEVVPEPSGEIGLEWYREERQVFVASVSGRNEIVYAGLLGVNKLHGTEYFGDSLPSVILENLKRLYKD</sequence>
<organism evidence="1 2">
    <name type="scientific">Candidatus Scalindua brodae</name>
    <dbReference type="NCBI Taxonomy" id="237368"/>
    <lineage>
        <taxon>Bacteria</taxon>
        <taxon>Pseudomonadati</taxon>
        <taxon>Planctomycetota</taxon>
        <taxon>Candidatus Brocadiia</taxon>
        <taxon>Candidatus Brocadiales</taxon>
        <taxon>Candidatus Scalinduaceae</taxon>
        <taxon>Candidatus Scalindua</taxon>
    </lineage>
</organism>